<feature type="transmembrane region" description="Helical" evidence="6">
    <location>
        <begin position="145"/>
        <end position="169"/>
    </location>
</feature>
<reference evidence="8" key="2">
    <citation type="submission" date="2024-06" db="EMBL/GenBank/DDBJ databases">
        <authorList>
            <person name="Petrova K.O."/>
            <person name="Toshchakov S.V."/>
            <person name="Boltjanskaja Y.V."/>
            <person name="Kevbrin V."/>
        </authorList>
    </citation>
    <scope>NUCLEOTIDE SEQUENCE</scope>
    <source>
        <strain evidence="8">Z-910T</strain>
    </source>
</reference>
<evidence type="ECO:0000256" key="1">
    <source>
        <dbReference type="ARBA" id="ARBA00004141"/>
    </source>
</evidence>
<keyword evidence="2 5" id="KW-0812">Transmembrane</keyword>
<accession>A0AAU7VJE0</accession>
<evidence type="ECO:0000256" key="4">
    <source>
        <dbReference type="ARBA" id="ARBA00023136"/>
    </source>
</evidence>
<dbReference type="GO" id="GO:0032977">
    <property type="term" value="F:membrane insertase activity"/>
    <property type="evidence" value="ECO:0007669"/>
    <property type="project" value="InterPro"/>
</dbReference>
<evidence type="ECO:0000256" key="5">
    <source>
        <dbReference type="RuleBase" id="RU003945"/>
    </source>
</evidence>
<protein>
    <submittedName>
        <fullName evidence="8">YidC/Oxa1 family membrane protein insertase</fullName>
    </submittedName>
</protein>
<reference evidence="8" key="1">
    <citation type="journal article" date="2013" name="Extremophiles">
        <title>Proteinivorax tanatarense gen. nov., sp. nov., an anaerobic, haloalkaliphilic, proteolytic bacterium isolated from a decaying algal bloom, and proposal of Proteinivoraceae fam. nov.</title>
        <authorList>
            <person name="Kevbrin V."/>
            <person name="Boltyanskaya Y."/>
            <person name="Zhilina T."/>
            <person name="Kolganova T."/>
            <person name="Lavrentjeva E."/>
            <person name="Kuznetsov B."/>
        </authorList>
    </citation>
    <scope>NUCLEOTIDE SEQUENCE</scope>
    <source>
        <strain evidence="8">Z-910T</strain>
    </source>
</reference>
<keyword evidence="3 6" id="KW-1133">Transmembrane helix</keyword>
<dbReference type="GO" id="GO:0005886">
    <property type="term" value="C:plasma membrane"/>
    <property type="evidence" value="ECO:0007669"/>
    <property type="project" value="TreeGrafter"/>
</dbReference>
<dbReference type="Pfam" id="PF02096">
    <property type="entry name" value="60KD_IMP"/>
    <property type="match status" value="1"/>
</dbReference>
<dbReference type="PANTHER" id="PTHR12428">
    <property type="entry name" value="OXA1"/>
    <property type="match status" value="1"/>
</dbReference>
<evidence type="ECO:0000256" key="6">
    <source>
        <dbReference type="SAM" id="Phobius"/>
    </source>
</evidence>
<dbReference type="PANTHER" id="PTHR12428:SF65">
    <property type="entry name" value="CYTOCHROME C OXIDASE ASSEMBLY PROTEIN COX18, MITOCHONDRIAL"/>
    <property type="match status" value="1"/>
</dbReference>
<dbReference type="InterPro" id="IPR001708">
    <property type="entry name" value="YidC/ALB3/OXA1/COX18"/>
</dbReference>
<dbReference type="AlphaFoldDB" id="A0AAU7VJE0"/>
<evidence type="ECO:0000256" key="3">
    <source>
        <dbReference type="ARBA" id="ARBA00022989"/>
    </source>
</evidence>
<comment type="similarity">
    <text evidence="5">Belongs to the OXA1/ALB3/YidC family.</text>
</comment>
<dbReference type="RefSeq" id="WP_350342814.1">
    <property type="nucleotide sequence ID" value="NZ_CP158367.1"/>
</dbReference>
<organism evidence="8">
    <name type="scientific">Proteinivorax tanatarense</name>
    <dbReference type="NCBI Taxonomy" id="1260629"/>
    <lineage>
        <taxon>Bacteria</taxon>
        <taxon>Bacillati</taxon>
        <taxon>Bacillota</taxon>
        <taxon>Clostridia</taxon>
        <taxon>Eubacteriales</taxon>
        <taxon>Proteinivoracaceae</taxon>
        <taxon>Proteinivorax</taxon>
    </lineage>
</organism>
<keyword evidence="4 6" id="KW-0472">Membrane</keyword>
<evidence type="ECO:0000259" key="7">
    <source>
        <dbReference type="Pfam" id="PF02096"/>
    </source>
</evidence>
<feature type="domain" description="Membrane insertase YidC/Oxa/ALB C-terminal" evidence="7">
    <location>
        <begin position="65"/>
        <end position="183"/>
    </location>
</feature>
<name>A0AAU7VJE0_9FIRM</name>
<dbReference type="GO" id="GO:0051205">
    <property type="term" value="P:protein insertion into membrane"/>
    <property type="evidence" value="ECO:0007669"/>
    <property type="project" value="TreeGrafter"/>
</dbReference>
<feature type="transmembrane region" description="Helical" evidence="6">
    <location>
        <begin position="111"/>
        <end position="133"/>
    </location>
</feature>
<sequence>MSLFTHIFDLFYSVTNDYGLTIIAYTLLVRLAMLPLTIKQKKSMGKTKNLVNKTKLQSDNKQPKPSLAPLLLFVQAPIYIMMFRVFSTNVVSTGSFLLPWITNLSSPDPYYILPILYIIIQLMPNFLVSLDIIKNASVPKFSKSMIVLPVIMSVLFISKLPASLCLYMLTNNFASTLEKIFINV</sequence>
<gene>
    <name evidence="8" type="ORF">PRVXT_002076</name>
</gene>
<evidence type="ECO:0000256" key="2">
    <source>
        <dbReference type="ARBA" id="ARBA00022692"/>
    </source>
</evidence>
<feature type="transmembrane region" description="Helical" evidence="6">
    <location>
        <begin position="70"/>
        <end position="91"/>
    </location>
</feature>
<proteinExistence type="inferred from homology"/>
<feature type="transmembrane region" description="Helical" evidence="6">
    <location>
        <begin position="20"/>
        <end position="38"/>
    </location>
</feature>
<evidence type="ECO:0000313" key="8">
    <source>
        <dbReference type="EMBL" id="XBX74056.1"/>
    </source>
</evidence>
<dbReference type="EMBL" id="CP158367">
    <property type="protein sequence ID" value="XBX74056.1"/>
    <property type="molecule type" value="Genomic_DNA"/>
</dbReference>
<comment type="subcellular location">
    <subcellularLocation>
        <location evidence="1 5">Membrane</location>
        <topology evidence="1 5">Multi-pass membrane protein</topology>
    </subcellularLocation>
</comment>
<dbReference type="InterPro" id="IPR028055">
    <property type="entry name" value="YidC/Oxa/ALB_C"/>
</dbReference>